<evidence type="ECO:0000313" key="11">
    <source>
        <dbReference type="EMBL" id="KAG7529408.1"/>
    </source>
</evidence>
<evidence type="ECO:0000256" key="5">
    <source>
        <dbReference type="ARBA" id="ARBA00022737"/>
    </source>
</evidence>
<dbReference type="Proteomes" id="UP000812966">
    <property type="component" value="Unassembled WGS sequence"/>
</dbReference>
<gene>
    <name evidence="11" type="ORF">FFLO_05680</name>
</gene>
<evidence type="ECO:0000256" key="7">
    <source>
        <dbReference type="ARBA" id="ARBA00023128"/>
    </source>
</evidence>
<evidence type="ECO:0000256" key="4">
    <source>
        <dbReference type="ARBA" id="ARBA00022660"/>
    </source>
</evidence>
<dbReference type="PIRSF" id="PIRSF017016">
    <property type="entry name" value="NDUA8"/>
    <property type="match status" value="1"/>
</dbReference>
<evidence type="ECO:0000256" key="8">
    <source>
        <dbReference type="ARBA" id="ARBA00023157"/>
    </source>
</evidence>
<evidence type="ECO:0000256" key="3">
    <source>
        <dbReference type="ARBA" id="ARBA00022448"/>
    </source>
</evidence>
<keyword evidence="4 9" id="KW-0679">Respiratory chain</keyword>
<proteinExistence type="inferred from homology"/>
<dbReference type="Gene3D" id="1.10.287.2900">
    <property type="match status" value="1"/>
</dbReference>
<dbReference type="InterPro" id="IPR016680">
    <property type="entry name" value="NDUFA8"/>
</dbReference>
<evidence type="ECO:0000256" key="1">
    <source>
        <dbReference type="ARBA" id="ARBA00003195"/>
    </source>
</evidence>
<comment type="function">
    <text evidence="1 9">Accessory subunit of the mitochondrial membrane respiratory chain NADH dehydrogenase (Complex I), that is believed not to be involved in catalysis. Complex I functions in the transfer of electrons from NADH to the respiratory chain. The immediate electron acceptor for the enzyme is believed to be ubiquinone.</text>
</comment>
<keyword evidence="5" id="KW-0677">Repeat</keyword>
<dbReference type="AlphaFoldDB" id="A0A8K0JHR9"/>
<evidence type="ECO:0000256" key="2">
    <source>
        <dbReference type="ARBA" id="ARBA00010705"/>
    </source>
</evidence>
<dbReference type="PROSITE" id="PS51808">
    <property type="entry name" value="CHCH"/>
    <property type="match status" value="1"/>
</dbReference>
<comment type="similarity">
    <text evidence="2 9">Belongs to the complex I NDUFA8 subunit family.</text>
</comment>
<comment type="subcellular location">
    <subcellularLocation>
        <location evidence="9">Mitochondrion inner membrane</location>
    </subcellularLocation>
</comment>
<keyword evidence="7 9" id="KW-0496">Mitochondrion</keyword>
<dbReference type="PANTHER" id="PTHR13344">
    <property type="entry name" value="NADH-UBIQUINONE OXIDOREDUCTASE"/>
    <property type="match status" value="1"/>
</dbReference>
<sequence length="155" mass="17471">MASHRTANFEDRPYIDPNPLPSSVPHVDELGVTSAPLKSASFAIGQYCKDVNEDFMLCKQENRDPAHCLKEGRKVTRCAAEIITKIRENCNAQFEAHWQCLEKNNQYYQACRTQEGALNRCLADKLGLKKVIPGSPEGEVPVHEKKSPVFTRVQK</sequence>
<evidence type="ECO:0000313" key="12">
    <source>
        <dbReference type="Proteomes" id="UP000812966"/>
    </source>
</evidence>
<organism evidence="11 12">
    <name type="scientific">Filobasidium floriforme</name>
    <dbReference type="NCBI Taxonomy" id="5210"/>
    <lineage>
        <taxon>Eukaryota</taxon>
        <taxon>Fungi</taxon>
        <taxon>Dikarya</taxon>
        <taxon>Basidiomycota</taxon>
        <taxon>Agaricomycotina</taxon>
        <taxon>Tremellomycetes</taxon>
        <taxon>Filobasidiales</taxon>
        <taxon>Filobasidiaceae</taxon>
        <taxon>Filobasidium</taxon>
    </lineage>
</organism>
<keyword evidence="12" id="KW-1185">Reference proteome</keyword>
<feature type="region of interest" description="Disordered" evidence="10">
    <location>
        <begin position="1"/>
        <end position="22"/>
    </location>
</feature>
<keyword evidence="9" id="KW-0472">Membrane</keyword>
<keyword evidence="8" id="KW-1015">Disulfide bond</keyword>
<dbReference type="PANTHER" id="PTHR13344:SF0">
    <property type="entry name" value="NADH DEHYDROGENASE [UBIQUINONE] 1 ALPHA SUBCOMPLEX SUBUNIT 8"/>
    <property type="match status" value="1"/>
</dbReference>
<accession>A0A8K0JHR9</accession>
<name>A0A8K0JHR9_9TREE</name>
<protein>
    <recommendedName>
        <fullName evidence="9">NADH-ubiquinone oxidoreductase</fullName>
    </recommendedName>
</protein>
<evidence type="ECO:0000256" key="9">
    <source>
        <dbReference type="PIRNR" id="PIRNR017016"/>
    </source>
</evidence>
<dbReference type="EMBL" id="JABELV010000151">
    <property type="protein sequence ID" value="KAG7529408.1"/>
    <property type="molecule type" value="Genomic_DNA"/>
</dbReference>
<evidence type="ECO:0000256" key="6">
    <source>
        <dbReference type="ARBA" id="ARBA00022982"/>
    </source>
</evidence>
<dbReference type="GO" id="GO:0006120">
    <property type="term" value="P:mitochondrial electron transport, NADH to ubiquinone"/>
    <property type="evidence" value="ECO:0007669"/>
    <property type="project" value="InterPro"/>
</dbReference>
<reference evidence="11" key="1">
    <citation type="submission" date="2020-04" db="EMBL/GenBank/DDBJ databases">
        <title>Analysis of mating type loci in Filobasidium floriforme.</title>
        <authorList>
            <person name="Nowrousian M."/>
        </authorList>
    </citation>
    <scope>NUCLEOTIDE SEQUENCE</scope>
    <source>
        <strain evidence="11">CBS 6242</strain>
    </source>
</reference>
<keyword evidence="6 9" id="KW-0249">Electron transport</keyword>
<keyword evidence="3 9" id="KW-0813">Transport</keyword>
<comment type="caution">
    <text evidence="11">The sequence shown here is derived from an EMBL/GenBank/DDBJ whole genome shotgun (WGS) entry which is preliminary data.</text>
</comment>
<dbReference type="GO" id="GO:0005743">
    <property type="term" value="C:mitochondrial inner membrane"/>
    <property type="evidence" value="ECO:0007669"/>
    <property type="project" value="UniProtKB-SubCell"/>
</dbReference>
<dbReference type="OrthoDB" id="276296at2759"/>
<evidence type="ECO:0000256" key="10">
    <source>
        <dbReference type="SAM" id="MobiDB-lite"/>
    </source>
</evidence>
<keyword evidence="9" id="KW-0999">Mitochondrion inner membrane</keyword>